<name>E1X2E8_HALMS</name>
<evidence type="ECO:0000256" key="13">
    <source>
        <dbReference type="ARBA" id="ARBA00033392"/>
    </source>
</evidence>
<dbReference type="NCBIfam" id="NF000648">
    <property type="entry name" value="PRK00026.1"/>
    <property type="match status" value="1"/>
</dbReference>
<evidence type="ECO:0000256" key="14">
    <source>
        <dbReference type="ARBA" id="ARBA00047783"/>
    </source>
</evidence>
<evidence type="ECO:0000256" key="11">
    <source>
        <dbReference type="ARBA" id="ARBA00022694"/>
    </source>
</evidence>
<dbReference type="PANTHER" id="PTHR46417:SF1">
    <property type="entry name" value="TRNA (GUANINE-N(1)-)-METHYLTRANSFERASE"/>
    <property type="match status" value="1"/>
</dbReference>
<evidence type="ECO:0000256" key="12">
    <source>
        <dbReference type="ARBA" id="ARBA00029736"/>
    </source>
</evidence>
<dbReference type="Gene3D" id="1.10.1270.20">
    <property type="entry name" value="tRNA(m1g37)methyltransferase, domain 2"/>
    <property type="match status" value="1"/>
</dbReference>
<organism evidence="19 20">
    <name type="scientific">Halobacteriovorax marinus (strain ATCC BAA-682 / DSM 15412 / SJ)</name>
    <name type="common">Bacteriovorax marinus</name>
    <dbReference type="NCBI Taxonomy" id="862908"/>
    <lineage>
        <taxon>Bacteria</taxon>
        <taxon>Pseudomonadati</taxon>
        <taxon>Bdellovibrionota</taxon>
        <taxon>Bacteriovoracia</taxon>
        <taxon>Bacteriovoracales</taxon>
        <taxon>Halobacteriovoraceae</taxon>
        <taxon>Halobacteriovorax</taxon>
    </lineage>
</organism>
<feature type="binding site" evidence="15 16">
    <location>
        <position position="133"/>
    </location>
    <ligand>
        <name>S-adenosyl-L-methionine</name>
        <dbReference type="ChEBI" id="CHEBI:59789"/>
    </ligand>
</feature>
<dbReference type="PATRIC" id="fig|862908.3.peg.1800"/>
<evidence type="ECO:0000256" key="6">
    <source>
        <dbReference type="ARBA" id="ARBA00014679"/>
    </source>
</evidence>
<dbReference type="Proteomes" id="UP000008963">
    <property type="component" value="Chromosome"/>
</dbReference>
<evidence type="ECO:0000256" key="17">
    <source>
        <dbReference type="RuleBase" id="RU003464"/>
    </source>
</evidence>
<dbReference type="InterPro" id="IPR029028">
    <property type="entry name" value="Alpha/beta_knot_MTases"/>
</dbReference>
<dbReference type="AlphaFoldDB" id="E1X2E8"/>
<evidence type="ECO:0000256" key="5">
    <source>
        <dbReference type="ARBA" id="ARBA00012807"/>
    </source>
</evidence>
<dbReference type="CDD" id="cd18080">
    <property type="entry name" value="TrmD-like"/>
    <property type="match status" value="1"/>
</dbReference>
<dbReference type="NCBIfam" id="TIGR00088">
    <property type="entry name" value="trmD"/>
    <property type="match status" value="1"/>
</dbReference>
<dbReference type="SUPFAM" id="SSF75217">
    <property type="entry name" value="alpha/beta knot"/>
    <property type="match status" value="1"/>
</dbReference>
<feature type="domain" description="tRNA methyltransferase TRMD/TRM10-type" evidence="18">
    <location>
        <begin position="4"/>
        <end position="246"/>
    </location>
</feature>
<sequence>MAKKIWIITMFPNFFTPLKEVGVVGQVFQGLRGDKIDLETVYIPDYSERGFKGVDSAPYGGGPGMVMRADILKNALVEGVIKKGNYSEENFKEELSIVFTAPRGKVWSNETCKSFAKNYFASDSAKDLVFICGRYEGIDERFIEKYIDEVYCIGDYVLSGGEIAVMAIIDSAMRFSEGALGNSESALEDSFEQDLLEHPQYTRPAVFDGMEVPAVLSSGDHKKIEKWKHDKKVEMTKLWRPNLIKKENK</sequence>
<keyword evidence="11 15" id="KW-0819">tRNA processing</keyword>
<keyword evidence="10 15" id="KW-0949">S-adenosyl-L-methionine</keyword>
<dbReference type="GO" id="GO:0052906">
    <property type="term" value="F:tRNA (guanine(37)-N1)-methyltransferase activity"/>
    <property type="evidence" value="ECO:0007669"/>
    <property type="project" value="UniProtKB-UniRule"/>
</dbReference>
<evidence type="ECO:0000256" key="4">
    <source>
        <dbReference type="ARBA" id="ARBA00011738"/>
    </source>
</evidence>
<dbReference type="RefSeq" id="WP_014244496.1">
    <property type="nucleotide sequence ID" value="NC_016620.1"/>
</dbReference>
<protein>
    <recommendedName>
        <fullName evidence="6 15">tRNA (guanine-N(1)-)-methyltransferase</fullName>
        <ecNumber evidence="5 15">2.1.1.228</ecNumber>
    </recommendedName>
    <alternativeName>
        <fullName evidence="12 15">M1G-methyltransferase</fullName>
    </alternativeName>
    <alternativeName>
        <fullName evidence="13 15">tRNA [GM37] methyltransferase</fullName>
    </alternativeName>
</protein>
<keyword evidence="20" id="KW-1185">Reference proteome</keyword>
<evidence type="ECO:0000313" key="20">
    <source>
        <dbReference type="Proteomes" id="UP000008963"/>
    </source>
</evidence>
<dbReference type="InterPro" id="IPR002649">
    <property type="entry name" value="tRNA_m1G_MeTrfase_TrmD"/>
</dbReference>
<evidence type="ECO:0000256" key="9">
    <source>
        <dbReference type="ARBA" id="ARBA00022679"/>
    </source>
</evidence>
<dbReference type="STRING" id="862908.BMS_1896"/>
<keyword evidence="7 15" id="KW-0963">Cytoplasm</keyword>
<comment type="subunit">
    <text evidence="4 15 17">Homodimer.</text>
</comment>
<evidence type="ECO:0000256" key="2">
    <source>
        <dbReference type="ARBA" id="ARBA00004496"/>
    </source>
</evidence>
<dbReference type="InterPro" id="IPR029026">
    <property type="entry name" value="tRNA_m1G_MTases_N"/>
</dbReference>
<accession>E1X2E8</accession>
<dbReference type="Gene3D" id="3.40.1280.10">
    <property type="match status" value="1"/>
</dbReference>
<keyword evidence="8 15" id="KW-0489">Methyltransferase</keyword>
<evidence type="ECO:0000256" key="1">
    <source>
        <dbReference type="ARBA" id="ARBA00002634"/>
    </source>
</evidence>
<evidence type="ECO:0000256" key="15">
    <source>
        <dbReference type="HAMAP-Rule" id="MF_00605"/>
    </source>
</evidence>
<feature type="binding site" evidence="15 16">
    <location>
        <begin position="153"/>
        <end position="158"/>
    </location>
    <ligand>
        <name>S-adenosyl-L-methionine</name>
        <dbReference type="ChEBI" id="CHEBI:59789"/>
    </ligand>
</feature>
<dbReference type="OrthoDB" id="5290334at2"/>
<gene>
    <name evidence="15 19" type="primary">trmD</name>
    <name evidence="19" type="ordered locus">BMS_1896</name>
</gene>
<evidence type="ECO:0000259" key="18">
    <source>
        <dbReference type="Pfam" id="PF01746"/>
    </source>
</evidence>
<comment type="function">
    <text evidence="1 15 17">Specifically methylates guanosine-37 in various tRNAs.</text>
</comment>
<proteinExistence type="inferred from homology"/>
<evidence type="ECO:0000256" key="3">
    <source>
        <dbReference type="ARBA" id="ARBA00007630"/>
    </source>
</evidence>
<dbReference type="HAMAP" id="MF_00605">
    <property type="entry name" value="TrmD"/>
    <property type="match status" value="1"/>
</dbReference>
<dbReference type="eggNOG" id="COG0336">
    <property type="taxonomic scope" value="Bacteria"/>
</dbReference>
<evidence type="ECO:0000256" key="7">
    <source>
        <dbReference type="ARBA" id="ARBA00022490"/>
    </source>
</evidence>
<reference evidence="20" key="1">
    <citation type="journal article" date="2013" name="ISME J.">
        <title>A small predatory core genome in the divergent marine Bacteriovorax marinus SJ and the terrestrial Bdellovibrio bacteriovorus.</title>
        <authorList>
            <person name="Crossman L.C."/>
            <person name="Chen H."/>
            <person name="Cerdeno-Tarraga A.M."/>
            <person name="Brooks K."/>
            <person name="Quail M.A."/>
            <person name="Pineiro S.A."/>
            <person name="Hobley L."/>
            <person name="Sockett R.E."/>
            <person name="Bentley S.D."/>
            <person name="Parkhill J."/>
            <person name="Williams H.N."/>
            <person name="Stine O.C."/>
        </authorList>
    </citation>
    <scope>NUCLEOTIDE SEQUENCE [LARGE SCALE GENOMIC DNA]</scope>
    <source>
        <strain evidence="20">ATCC BAA-682 / DSM 15412 / SJ</strain>
    </source>
</reference>
<dbReference type="InterPro" id="IPR016009">
    <property type="entry name" value="tRNA_MeTrfase_TRMD/TRM10"/>
</dbReference>
<dbReference type="HOGENOM" id="CLU_047363_0_1_7"/>
<comment type="subcellular location">
    <subcellularLocation>
        <location evidence="2 15 17">Cytoplasm</location>
    </subcellularLocation>
</comment>
<comment type="similarity">
    <text evidence="3 15 17">Belongs to the RNA methyltransferase TrmD family.</text>
</comment>
<dbReference type="GO" id="GO:0002939">
    <property type="term" value="P:tRNA N1-guanine methylation"/>
    <property type="evidence" value="ECO:0007669"/>
    <property type="project" value="TreeGrafter"/>
</dbReference>
<dbReference type="PANTHER" id="PTHR46417">
    <property type="entry name" value="TRNA (GUANINE-N(1)-)-METHYLTRANSFERASE"/>
    <property type="match status" value="1"/>
</dbReference>
<dbReference type="PIRSF" id="PIRSF000386">
    <property type="entry name" value="tRNA_mtase"/>
    <property type="match status" value="1"/>
</dbReference>
<comment type="catalytic activity">
    <reaction evidence="14 15 17">
        <text>guanosine(37) in tRNA + S-adenosyl-L-methionine = N(1)-methylguanosine(37) in tRNA + S-adenosyl-L-homocysteine + H(+)</text>
        <dbReference type="Rhea" id="RHEA:36899"/>
        <dbReference type="Rhea" id="RHEA-COMP:10145"/>
        <dbReference type="Rhea" id="RHEA-COMP:10147"/>
        <dbReference type="ChEBI" id="CHEBI:15378"/>
        <dbReference type="ChEBI" id="CHEBI:57856"/>
        <dbReference type="ChEBI" id="CHEBI:59789"/>
        <dbReference type="ChEBI" id="CHEBI:73542"/>
        <dbReference type="ChEBI" id="CHEBI:74269"/>
        <dbReference type="EC" id="2.1.1.228"/>
    </reaction>
</comment>
<dbReference type="Pfam" id="PF01746">
    <property type="entry name" value="tRNA_m1G_MT"/>
    <property type="match status" value="1"/>
</dbReference>
<evidence type="ECO:0000256" key="10">
    <source>
        <dbReference type="ARBA" id="ARBA00022691"/>
    </source>
</evidence>
<evidence type="ECO:0000256" key="8">
    <source>
        <dbReference type="ARBA" id="ARBA00022603"/>
    </source>
</evidence>
<dbReference type="KEGG" id="bmx:BMS_1896"/>
<evidence type="ECO:0000313" key="19">
    <source>
        <dbReference type="EMBL" id="CBW26715.1"/>
    </source>
</evidence>
<dbReference type="InterPro" id="IPR023148">
    <property type="entry name" value="tRNA_m1G_MeTrfase_C_sf"/>
</dbReference>
<dbReference type="EMBL" id="FQ312005">
    <property type="protein sequence ID" value="CBW26715.1"/>
    <property type="molecule type" value="Genomic_DNA"/>
</dbReference>
<dbReference type="EC" id="2.1.1.228" evidence="5 15"/>
<dbReference type="GO" id="GO:0005829">
    <property type="term" value="C:cytosol"/>
    <property type="evidence" value="ECO:0007669"/>
    <property type="project" value="TreeGrafter"/>
</dbReference>
<keyword evidence="9 15" id="KW-0808">Transferase</keyword>
<evidence type="ECO:0000256" key="16">
    <source>
        <dbReference type="PIRSR" id="PIRSR000386-1"/>
    </source>
</evidence>